<dbReference type="Gene3D" id="3.40.50.300">
    <property type="entry name" value="P-loop containing nucleotide triphosphate hydrolases"/>
    <property type="match status" value="1"/>
</dbReference>
<name>A0AAX4NZL3_9CHLO</name>
<dbReference type="PANTHER" id="PTHR10218">
    <property type="entry name" value="GTP-BINDING PROTEIN ALPHA SUBUNIT"/>
    <property type="match status" value="1"/>
</dbReference>
<feature type="compositionally biased region" description="Basic residues" evidence="6">
    <location>
        <begin position="491"/>
        <end position="502"/>
    </location>
</feature>
<dbReference type="InterPro" id="IPR001019">
    <property type="entry name" value="Gprotein_alpha_su"/>
</dbReference>
<evidence type="ECO:0000256" key="6">
    <source>
        <dbReference type="SAM" id="MobiDB-lite"/>
    </source>
</evidence>
<accession>A0AAX4NZL3</accession>
<dbReference type="EMBL" id="CP151501">
    <property type="protein sequence ID" value="WZN59261.1"/>
    <property type="molecule type" value="Genomic_DNA"/>
</dbReference>
<evidence type="ECO:0000313" key="8">
    <source>
        <dbReference type="Proteomes" id="UP001472866"/>
    </source>
</evidence>
<gene>
    <name evidence="7" type="ORF">HKI87_01g07860</name>
</gene>
<evidence type="ECO:0000256" key="2">
    <source>
        <dbReference type="ARBA" id="ARBA00022741"/>
    </source>
</evidence>
<dbReference type="Pfam" id="PF00503">
    <property type="entry name" value="G-alpha"/>
    <property type="match status" value="1"/>
</dbReference>
<feature type="binding site" evidence="5">
    <location>
        <position position="29"/>
    </location>
    <ligand>
        <name>Mg(2+)</name>
        <dbReference type="ChEBI" id="CHEBI:18420"/>
    </ligand>
</feature>
<dbReference type="GO" id="GO:0001664">
    <property type="term" value="F:G protein-coupled receptor binding"/>
    <property type="evidence" value="ECO:0007669"/>
    <property type="project" value="TreeGrafter"/>
</dbReference>
<dbReference type="PANTHER" id="PTHR10218:SF302">
    <property type="entry name" value="GUANINE NUCLEOTIDE-BINDING PROTEIN ALPHA-5 SUBUNIT"/>
    <property type="match status" value="1"/>
</dbReference>
<sequence>MVFCGFIGESEPEVCRRVVLLGNVGSGKTTFCKQIVDAYLGGFSSSMNKEFRKHIQSNILHRMVALKSHPEVCSVVAESERLQSAYHLLENAAVADFEYTDENLSYVSGVLDAAIDIGSLPVLQRVVHDVFYKAPWDYSYFKSIRRIFKTSYVPSKEDIFLCRKPTTGVCEYIIRHLLEDEKKSQKGYDLKQTKELWIEFVDVGGTNIERKRWEKILQDCDGIFYFLATTDYKEKPPGKGEEDDYFNYLNHGITSNISLEYSKDLLLTTMASRKTASIPFVLLLTKHDLFKQMLENGDIKMESFLSMPYSGSNEMGAITDFITTALKSSLKMGFSGLQQYEKVDKLPVFPINLVAKENFPMKFNRIWIGMEKAIQSMEELKVKMEESIYDNAESGGLSTLKNKFSIFRSQSNRHDSTPVKVKKMRRPSQQLFLNQTLGDKGPNSEKVSVGQLVAKPSDAKKKLLKRKTSFDSKTTYASAQELASGDNVSTRKPKTKNGKAKRLSSAIVRGIRRTKSYHWN</sequence>
<dbReference type="PRINTS" id="PR00318">
    <property type="entry name" value="GPROTEINA"/>
</dbReference>
<dbReference type="GO" id="GO:0031683">
    <property type="term" value="F:G-protein beta/gamma-subunit complex binding"/>
    <property type="evidence" value="ECO:0007669"/>
    <property type="project" value="InterPro"/>
</dbReference>
<dbReference type="GO" id="GO:0005525">
    <property type="term" value="F:GTP binding"/>
    <property type="evidence" value="ECO:0007669"/>
    <property type="project" value="UniProtKB-KW"/>
</dbReference>
<dbReference type="GO" id="GO:0046872">
    <property type="term" value="F:metal ion binding"/>
    <property type="evidence" value="ECO:0007669"/>
    <property type="project" value="UniProtKB-KW"/>
</dbReference>
<keyword evidence="4" id="KW-0807">Transducer</keyword>
<dbReference type="InterPro" id="IPR027417">
    <property type="entry name" value="P-loop_NTPase"/>
</dbReference>
<keyword evidence="5" id="KW-0460">Magnesium</keyword>
<reference evidence="7 8" key="1">
    <citation type="submission" date="2024-03" db="EMBL/GenBank/DDBJ databases">
        <title>Complete genome sequence of the green alga Chloropicon roscoffensis RCC1871.</title>
        <authorList>
            <person name="Lemieux C."/>
            <person name="Pombert J.-F."/>
            <person name="Otis C."/>
            <person name="Turmel M."/>
        </authorList>
    </citation>
    <scope>NUCLEOTIDE SEQUENCE [LARGE SCALE GENOMIC DNA]</scope>
    <source>
        <strain evidence="7 8">RCC1871</strain>
    </source>
</reference>
<dbReference type="GO" id="GO:0007188">
    <property type="term" value="P:adenylate cyclase-modulating G protein-coupled receptor signaling pathway"/>
    <property type="evidence" value="ECO:0007669"/>
    <property type="project" value="TreeGrafter"/>
</dbReference>
<dbReference type="SUPFAM" id="SSF47895">
    <property type="entry name" value="Transducin (alpha subunit), insertion domain"/>
    <property type="match status" value="1"/>
</dbReference>
<dbReference type="Proteomes" id="UP001472866">
    <property type="component" value="Chromosome 01"/>
</dbReference>
<dbReference type="SUPFAM" id="SSF52540">
    <property type="entry name" value="P-loop containing nucleoside triphosphate hydrolases"/>
    <property type="match status" value="1"/>
</dbReference>
<keyword evidence="8" id="KW-1185">Reference proteome</keyword>
<dbReference type="GO" id="GO:0005737">
    <property type="term" value="C:cytoplasm"/>
    <property type="evidence" value="ECO:0007669"/>
    <property type="project" value="TreeGrafter"/>
</dbReference>
<evidence type="ECO:0000256" key="4">
    <source>
        <dbReference type="ARBA" id="ARBA00023224"/>
    </source>
</evidence>
<proteinExistence type="predicted"/>
<keyword evidence="3" id="KW-0342">GTP-binding</keyword>
<evidence type="ECO:0000256" key="3">
    <source>
        <dbReference type="ARBA" id="ARBA00023134"/>
    </source>
</evidence>
<feature type="region of interest" description="Disordered" evidence="6">
    <location>
        <begin position="476"/>
        <end position="504"/>
    </location>
</feature>
<protein>
    <submittedName>
        <fullName evidence="7">Subunit alpha of guanine nucleotide-binding protein</fullName>
    </submittedName>
</protein>
<feature type="binding site" evidence="5">
    <location>
        <position position="166"/>
    </location>
    <ligand>
        <name>Mg(2+)</name>
        <dbReference type="ChEBI" id="CHEBI:18420"/>
    </ligand>
</feature>
<dbReference type="Gene3D" id="1.10.400.10">
    <property type="entry name" value="GI Alpha 1, domain 2-like"/>
    <property type="match status" value="1"/>
</dbReference>
<keyword evidence="1 5" id="KW-0479">Metal-binding</keyword>
<dbReference type="GO" id="GO:0003924">
    <property type="term" value="F:GTPase activity"/>
    <property type="evidence" value="ECO:0007669"/>
    <property type="project" value="InterPro"/>
</dbReference>
<evidence type="ECO:0000313" key="7">
    <source>
        <dbReference type="EMBL" id="WZN59261.1"/>
    </source>
</evidence>
<evidence type="ECO:0000256" key="5">
    <source>
        <dbReference type="PIRSR" id="PIRSR601019-2"/>
    </source>
</evidence>
<dbReference type="AlphaFoldDB" id="A0AAX4NZL3"/>
<dbReference type="GO" id="GO:0005834">
    <property type="term" value="C:heterotrimeric G-protein complex"/>
    <property type="evidence" value="ECO:0007669"/>
    <property type="project" value="TreeGrafter"/>
</dbReference>
<dbReference type="InterPro" id="IPR011025">
    <property type="entry name" value="GproteinA_insert"/>
</dbReference>
<evidence type="ECO:0000256" key="1">
    <source>
        <dbReference type="ARBA" id="ARBA00022723"/>
    </source>
</evidence>
<dbReference type="PROSITE" id="PS51882">
    <property type="entry name" value="G_ALPHA"/>
    <property type="match status" value="1"/>
</dbReference>
<dbReference type="SMART" id="SM00275">
    <property type="entry name" value="G_alpha"/>
    <property type="match status" value="1"/>
</dbReference>
<keyword evidence="2" id="KW-0547">Nucleotide-binding</keyword>
<organism evidence="7 8">
    <name type="scientific">Chloropicon roscoffensis</name>
    <dbReference type="NCBI Taxonomy" id="1461544"/>
    <lineage>
        <taxon>Eukaryota</taxon>
        <taxon>Viridiplantae</taxon>
        <taxon>Chlorophyta</taxon>
        <taxon>Chloropicophyceae</taxon>
        <taxon>Chloropicales</taxon>
        <taxon>Chloropicaceae</taxon>
        <taxon>Chloropicon</taxon>
    </lineage>
</organism>